<dbReference type="OrthoDB" id="3248564at2759"/>
<reference evidence="1 2" key="1">
    <citation type="journal article" date="2016" name="Mol. Biol. Evol.">
        <title>Comparative Genomics of Early-Diverging Mushroom-Forming Fungi Provides Insights into the Origins of Lignocellulose Decay Capabilities.</title>
        <authorList>
            <person name="Nagy L.G."/>
            <person name="Riley R."/>
            <person name="Tritt A."/>
            <person name="Adam C."/>
            <person name="Daum C."/>
            <person name="Floudas D."/>
            <person name="Sun H."/>
            <person name="Yadav J.S."/>
            <person name="Pangilinan J."/>
            <person name="Larsson K.H."/>
            <person name="Matsuura K."/>
            <person name="Barry K."/>
            <person name="Labutti K."/>
            <person name="Kuo R."/>
            <person name="Ohm R.A."/>
            <person name="Bhattacharya S.S."/>
            <person name="Shirouzu T."/>
            <person name="Yoshinaga Y."/>
            <person name="Martin F.M."/>
            <person name="Grigoriev I.V."/>
            <person name="Hibbett D.S."/>
        </authorList>
    </citation>
    <scope>NUCLEOTIDE SEQUENCE [LARGE SCALE GENOMIC DNA]</scope>
    <source>
        <strain evidence="1 2">HHB14362 ss-1</strain>
    </source>
</reference>
<dbReference type="Gene3D" id="3.90.1750.10">
    <property type="entry name" value="Hect, E3 ligase catalytic domains"/>
    <property type="match status" value="1"/>
</dbReference>
<name>A0A165P5Q3_9AGAM</name>
<gene>
    <name evidence="1" type="ORF">NEOLEDRAFT_837047</name>
</gene>
<dbReference type="Proteomes" id="UP000076761">
    <property type="component" value="Unassembled WGS sequence"/>
</dbReference>
<dbReference type="STRING" id="1314782.A0A165P5Q3"/>
<protein>
    <submittedName>
        <fullName evidence="1">Uncharacterized protein</fullName>
    </submittedName>
</protein>
<accession>A0A165P5Q3</accession>
<keyword evidence="2" id="KW-1185">Reference proteome</keyword>
<evidence type="ECO:0000313" key="2">
    <source>
        <dbReference type="Proteomes" id="UP000076761"/>
    </source>
</evidence>
<evidence type="ECO:0000313" key="1">
    <source>
        <dbReference type="EMBL" id="KZT20558.1"/>
    </source>
</evidence>
<dbReference type="InParanoid" id="A0A165P5Q3"/>
<sequence>MVLALAKCSAQSLPMLDSQQRYSPSQQSLSPEHLDHFNFIGRCAGLLAIRRSLGAYFVTSFYEMMLRKKLPLTD</sequence>
<organism evidence="1 2">
    <name type="scientific">Neolentinus lepideus HHB14362 ss-1</name>
    <dbReference type="NCBI Taxonomy" id="1314782"/>
    <lineage>
        <taxon>Eukaryota</taxon>
        <taxon>Fungi</taxon>
        <taxon>Dikarya</taxon>
        <taxon>Basidiomycota</taxon>
        <taxon>Agaricomycotina</taxon>
        <taxon>Agaricomycetes</taxon>
        <taxon>Gloeophyllales</taxon>
        <taxon>Gloeophyllaceae</taxon>
        <taxon>Neolentinus</taxon>
    </lineage>
</organism>
<dbReference type="EMBL" id="KV425618">
    <property type="protein sequence ID" value="KZT20558.1"/>
    <property type="molecule type" value="Genomic_DNA"/>
</dbReference>
<dbReference type="AlphaFoldDB" id="A0A165P5Q3"/>
<proteinExistence type="predicted"/>